<evidence type="ECO:0000313" key="3">
    <source>
        <dbReference type="Proteomes" id="UP000472261"/>
    </source>
</evidence>
<dbReference type="PANTHER" id="PTHR43544">
    <property type="entry name" value="SHORT-CHAIN DEHYDROGENASE/REDUCTASE"/>
    <property type="match status" value="1"/>
</dbReference>
<dbReference type="Pfam" id="PF00106">
    <property type="entry name" value="adh_short"/>
    <property type="match status" value="1"/>
</dbReference>
<accession>A0A669QWZ4</accession>
<proteinExistence type="inferred from homology"/>
<comment type="similarity">
    <text evidence="1">Belongs to the short-chain dehydrogenases/reductases (SDR) family.</text>
</comment>
<dbReference type="Gene3D" id="3.40.50.720">
    <property type="entry name" value="NAD(P)-binding Rossmann-like Domain"/>
    <property type="match status" value="1"/>
</dbReference>
<dbReference type="InterPro" id="IPR051468">
    <property type="entry name" value="Fungal_SecMetab_SDRs"/>
</dbReference>
<evidence type="ECO:0008006" key="4">
    <source>
        <dbReference type="Google" id="ProtNLM"/>
    </source>
</evidence>
<dbReference type="GO" id="GO:0016491">
    <property type="term" value="F:oxidoreductase activity"/>
    <property type="evidence" value="ECO:0007669"/>
    <property type="project" value="TreeGrafter"/>
</dbReference>
<dbReference type="InterPro" id="IPR002347">
    <property type="entry name" value="SDR_fam"/>
</dbReference>
<dbReference type="PANTHER" id="PTHR43544:SF37">
    <property type="entry name" value="C-FACTOR-LIKE"/>
    <property type="match status" value="1"/>
</dbReference>
<dbReference type="PRINTS" id="PR00081">
    <property type="entry name" value="GDHRDH"/>
</dbReference>
<evidence type="ECO:0000256" key="1">
    <source>
        <dbReference type="RuleBase" id="RU000363"/>
    </source>
</evidence>
<organism evidence="2 3">
    <name type="scientific">Phasianus colchicus</name>
    <name type="common">Common pheasant</name>
    <dbReference type="NCBI Taxonomy" id="9054"/>
    <lineage>
        <taxon>Eukaryota</taxon>
        <taxon>Metazoa</taxon>
        <taxon>Chordata</taxon>
        <taxon>Craniata</taxon>
        <taxon>Vertebrata</taxon>
        <taxon>Euteleostomi</taxon>
        <taxon>Archelosauria</taxon>
        <taxon>Archosauria</taxon>
        <taxon>Dinosauria</taxon>
        <taxon>Saurischia</taxon>
        <taxon>Theropoda</taxon>
        <taxon>Coelurosauria</taxon>
        <taxon>Aves</taxon>
        <taxon>Neognathae</taxon>
        <taxon>Galloanserae</taxon>
        <taxon>Galliformes</taxon>
        <taxon>Phasianidae</taxon>
        <taxon>Phasianinae</taxon>
        <taxon>Phasianus</taxon>
    </lineage>
</organism>
<dbReference type="CDD" id="cd05325">
    <property type="entry name" value="carb_red_sniffer_like_SDR_c"/>
    <property type="match status" value="1"/>
</dbReference>
<dbReference type="AlphaFoldDB" id="A0A669QWZ4"/>
<protein>
    <recommendedName>
        <fullName evidence="4">C-factor</fullName>
    </recommendedName>
</protein>
<dbReference type="Proteomes" id="UP000472261">
    <property type="component" value="Unplaced"/>
</dbReference>
<dbReference type="PRINTS" id="PR00080">
    <property type="entry name" value="SDRFAMILY"/>
</dbReference>
<evidence type="ECO:0000313" key="2">
    <source>
        <dbReference type="Ensembl" id="ENSPCLP00000022868.1"/>
    </source>
</evidence>
<dbReference type="Ensembl" id="ENSPCLT00000031715.1">
    <property type="protein sequence ID" value="ENSPCLP00000022868.1"/>
    <property type="gene ID" value="ENSPCLG00000020142.1"/>
</dbReference>
<dbReference type="GO" id="GO:0005737">
    <property type="term" value="C:cytoplasm"/>
    <property type="evidence" value="ECO:0007669"/>
    <property type="project" value="TreeGrafter"/>
</dbReference>
<name>A0A669QWZ4_PHACC</name>
<reference evidence="2" key="2">
    <citation type="submission" date="2025-09" db="UniProtKB">
        <authorList>
            <consortium name="Ensembl"/>
        </authorList>
    </citation>
    <scope>IDENTIFICATION</scope>
</reference>
<keyword evidence="3" id="KW-1185">Reference proteome</keyword>
<reference evidence="2" key="1">
    <citation type="submission" date="2025-08" db="UniProtKB">
        <authorList>
            <consortium name="Ensembl"/>
        </authorList>
    </citation>
    <scope>IDENTIFICATION</scope>
</reference>
<dbReference type="InterPro" id="IPR036291">
    <property type="entry name" value="NAD(P)-bd_dom_sf"/>
</dbReference>
<sequence>VGERRGKGDNMATLARSVLVTGSNRGIGLELVRQLAASPRPPQHIFATCRDASGLRGKVSAWGCLPARGARVRIWDLGSWPLLGVYTVDLPSIRGAMQTVETHLEGQGLNLLINNAGVGSQATLQSVDAQEMLATFAVNVVGPLQVAKVCEFLPLLEKAAKDAGTEGLSCSRAAIINVSSKVGSIGLCLGVLEAPMYPYRASKAAQNMVTRCLAEELRDKGILCAAIHPGWVKTDMGTEQAPMTVERSMQGILEVLGILSQETCGAFLDWEGNRLPW</sequence>
<dbReference type="OMA" id="EHYTKAG"/>
<dbReference type="SUPFAM" id="SSF51735">
    <property type="entry name" value="NAD(P)-binding Rossmann-fold domains"/>
    <property type="match status" value="1"/>
</dbReference>